<keyword evidence="5" id="KW-0547">Nucleotide-binding</keyword>
<dbReference type="InterPro" id="IPR049874">
    <property type="entry name" value="ROK_cs"/>
</dbReference>
<dbReference type="Gene3D" id="3.30.420.40">
    <property type="match status" value="2"/>
</dbReference>
<evidence type="ECO:0000256" key="7">
    <source>
        <dbReference type="ARBA" id="ARBA00022833"/>
    </source>
</evidence>
<evidence type="ECO:0000256" key="2">
    <source>
        <dbReference type="ARBA" id="ARBA00014974"/>
    </source>
</evidence>
<dbReference type="CDD" id="cd24057">
    <property type="entry name" value="ASKHA_NBD_ROK_NAGK"/>
    <property type="match status" value="1"/>
</dbReference>
<comment type="similarity">
    <text evidence="12">Belongs to the ROK (NagC/XylR) family. NagK subfamily.</text>
</comment>
<protein>
    <recommendedName>
        <fullName evidence="2">N-acetyl-D-glucosamine kinase</fullName>
        <ecNumber evidence="1">2.7.1.59</ecNumber>
    </recommendedName>
    <alternativeName>
        <fullName evidence="10">GlcNAc kinase</fullName>
    </alternativeName>
</protein>
<keyword evidence="8" id="KW-0067">ATP-binding</keyword>
<evidence type="ECO:0000256" key="12">
    <source>
        <dbReference type="ARBA" id="ARBA00038116"/>
    </source>
</evidence>
<dbReference type="EMBL" id="ADGK01000209">
    <property type="protein sequence ID" value="EFE22564.1"/>
    <property type="molecule type" value="Genomic_DNA"/>
</dbReference>
<reference evidence="14 15" key="1">
    <citation type="submission" date="2010-02" db="EMBL/GenBank/DDBJ databases">
        <authorList>
            <person name="Weinstock G."/>
            <person name="Sodergren E."/>
            <person name="Clifton S."/>
            <person name="Fulton L."/>
            <person name="Fulton B."/>
            <person name="Courtney L."/>
            <person name="Fronick C."/>
            <person name="Harrison M."/>
            <person name="Strong C."/>
            <person name="Farmer C."/>
            <person name="Delahaunty K."/>
            <person name="Markovic C."/>
            <person name="Hall O."/>
            <person name="Minx P."/>
            <person name="Tomlinson C."/>
            <person name="Mitreva M."/>
            <person name="Nelson J."/>
            <person name="Hou S."/>
            <person name="Wollam A."/>
            <person name="Pepin K.H."/>
            <person name="Johnson M."/>
            <person name="Bhonagiri V."/>
            <person name="Zhang X."/>
            <person name="Suruliraj S."/>
            <person name="Warren W."/>
            <person name="Chinwalla A."/>
            <person name="Mardis E.R."/>
            <person name="Wilson R.K."/>
        </authorList>
    </citation>
    <scope>NUCLEOTIDE SEQUENCE [LARGE SCALE GENOMIC DNA]</scope>
    <source>
        <strain evidence="14 15">ATCC 23685</strain>
    </source>
</reference>
<dbReference type="SUPFAM" id="SSF53067">
    <property type="entry name" value="Actin-like ATPase domain"/>
    <property type="match status" value="1"/>
</dbReference>
<dbReference type="GO" id="GO:0045127">
    <property type="term" value="F:N-acetylglucosamine kinase activity"/>
    <property type="evidence" value="ECO:0007669"/>
    <property type="project" value="UniProtKB-EC"/>
</dbReference>
<keyword evidence="6" id="KW-0418">Kinase</keyword>
<dbReference type="InterPro" id="IPR043129">
    <property type="entry name" value="ATPase_NBD"/>
</dbReference>
<evidence type="ECO:0000256" key="9">
    <source>
        <dbReference type="ARBA" id="ARBA00023277"/>
    </source>
</evidence>
<dbReference type="Proteomes" id="UP000003692">
    <property type="component" value="Unassembled WGS sequence"/>
</dbReference>
<gene>
    <name evidence="14" type="ORF">EDWATA_02440</name>
</gene>
<name>D4F6Q6_EDWTA</name>
<dbReference type="NCBIfam" id="NF009835">
    <property type="entry name" value="PRK13310.1"/>
    <property type="match status" value="1"/>
</dbReference>
<dbReference type="GO" id="GO:0005524">
    <property type="term" value="F:ATP binding"/>
    <property type="evidence" value="ECO:0007669"/>
    <property type="project" value="UniProtKB-KW"/>
</dbReference>
<dbReference type="InterPro" id="IPR000600">
    <property type="entry name" value="ROK"/>
</dbReference>
<dbReference type="AlphaFoldDB" id="D4F6Q6"/>
<dbReference type="PANTHER" id="PTHR18964">
    <property type="entry name" value="ROK (REPRESSOR, ORF, KINASE) FAMILY"/>
    <property type="match status" value="1"/>
</dbReference>
<dbReference type="PROSITE" id="PS01125">
    <property type="entry name" value="ROK"/>
    <property type="match status" value="1"/>
</dbReference>
<evidence type="ECO:0000256" key="8">
    <source>
        <dbReference type="ARBA" id="ARBA00022840"/>
    </source>
</evidence>
<dbReference type="HOGENOM" id="CLU_036604_0_3_6"/>
<dbReference type="PANTHER" id="PTHR18964:SF162">
    <property type="entry name" value="N-ACETYL-D-GLUCOSAMINE KINASE"/>
    <property type="match status" value="1"/>
</dbReference>
<proteinExistence type="inferred from homology"/>
<evidence type="ECO:0000256" key="10">
    <source>
        <dbReference type="ARBA" id="ARBA00031123"/>
    </source>
</evidence>
<accession>D4F6Q6</accession>
<organism evidence="14 15">
    <name type="scientific">Edwardsiella tarda ATCC 23685</name>
    <dbReference type="NCBI Taxonomy" id="500638"/>
    <lineage>
        <taxon>Bacteria</taxon>
        <taxon>Pseudomonadati</taxon>
        <taxon>Pseudomonadota</taxon>
        <taxon>Gammaproteobacteria</taxon>
        <taxon>Enterobacterales</taxon>
        <taxon>Hafniaceae</taxon>
        <taxon>Edwardsiella</taxon>
    </lineage>
</organism>
<keyword evidence="7" id="KW-0862">Zinc</keyword>
<evidence type="ECO:0000256" key="11">
    <source>
        <dbReference type="ARBA" id="ARBA00037880"/>
    </source>
</evidence>
<evidence type="ECO:0000256" key="6">
    <source>
        <dbReference type="ARBA" id="ARBA00022777"/>
    </source>
</evidence>
<comment type="catalytic activity">
    <reaction evidence="13">
        <text>N-acetyl-D-glucosamine + ATP = N-acetyl-D-glucosamine 6-phosphate + ADP + H(+)</text>
        <dbReference type="Rhea" id="RHEA:17417"/>
        <dbReference type="ChEBI" id="CHEBI:15378"/>
        <dbReference type="ChEBI" id="CHEBI:30616"/>
        <dbReference type="ChEBI" id="CHEBI:57513"/>
        <dbReference type="ChEBI" id="CHEBI:456216"/>
        <dbReference type="ChEBI" id="CHEBI:506227"/>
        <dbReference type="EC" id="2.7.1.59"/>
    </reaction>
</comment>
<evidence type="ECO:0000256" key="4">
    <source>
        <dbReference type="ARBA" id="ARBA00022723"/>
    </source>
</evidence>
<dbReference type="GO" id="GO:0046872">
    <property type="term" value="F:metal ion binding"/>
    <property type="evidence" value="ECO:0007669"/>
    <property type="project" value="UniProtKB-KW"/>
</dbReference>
<evidence type="ECO:0000313" key="15">
    <source>
        <dbReference type="Proteomes" id="UP000003692"/>
    </source>
</evidence>
<evidence type="ECO:0000256" key="1">
    <source>
        <dbReference type="ARBA" id="ARBA00012122"/>
    </source>
</evidence>
<keyword evidence="3" id="KW-0808">Transferase</keyword>
<sequence>MTEATMYYGFDLGGSKLALGVYDAGLRQVGYWRVATPRDDYPALLAALTSLTEEADRRYGVSGSVGIGIPGLQRPDGTLFCANVPAAMGQPLAADLAARLGRTVRIENDANCFTLSEAWDPAAQAYGSVLGLILGTGVGGGLAIAGRIYRGANGVAGELGHLRLPLDALDYLGADAPRLPCGCGQRGCLENYISGRGFAWLYQWRHGEALSAPQIVARYRQGDARARQHAAEFADLLAICLANLFTVLDPELVVIGGGLSNFSELFALLEPRIARHLLRVATPPVIVPARYGDDGGTRGAAFLHLSDARCAARAAACAD</sequence>
<keyword evidence="4" id="KW-0479">Metal-binding</keyword>
<evidence type="ECO:0000256" key="13">
    <source>
        <dbReference type="ARBA" id="ARBA00049065"/>
    </source>
</evidence>
<keyword evidence="9" id="KW-0119">Carbohydrate metabolism</keyword>
<dbReference type="Pfam" id="PF00480">
    <property type="entry name" value="ROK"/>
    <property type="match status" value="1"/>
</dbReference>
<evidence type="ECO:0000313" key="14">
    <source>
        <dbReference type="EMBL" id="EFE22564.1"/>
    </source>
</evidence>
<comment type="caution">
    <text evidence="14">The sequence shown here is derived from an EMBL/GenBank/DDBJ whole genome shotgun (WGS) entry which is preliminary data.</text>
</comment>
<evidence type="ECO:0000256" key="3">
    <source>
        <dbReference type="ARBA" id="ARBA00022679"/>
    </source>
</evidence>
<evidence type="ECO:0000256" key="5">
    <source>
        <dbReference type="ARBA" id="ARBA00022741"/>
    </source>
</evidence>
<dbReference type="EC" id="2.7.1.59" evidence="1"/>
<comment type="pathway">
    <text evidence="11">Cell wall biogenesis; peptidoglycan recycling.</text>
</comment>